<gene>
    <name evidence="3" type="ORF">H0A61_00886</name>
</gene>
<reference evidence="3" key="1">
    <citation type="submission" date="2020-07" db="EMBL/GenBank/DDBJ databases">
        <title>Koleobacter methoxysyntrophicus gen. nov., sp. nov., a novel anaerobic bacterium isolated from deep subsurface oil field and proposal of Koleobacterales ord. nov. in the phylum Firmicutes.</title>
        <authorList>
            <person name="Sakamoto S."/>
            <person name="Tamaki H."/>
        </authorList>
    </citation>
    <scope>NUCLEOTIDE SEQUENCE</scope>
    <source>
        <strain evidence="3">NRmbB1</strain>
    </source>
</reference>
<dbReference type="RefSeq" id="WP_206708768.1">
    <property type="nucleotide sequence ID" value="NZ_CP059066.1"/>
</dbReference>
<proteinExistence type="inferred from homology"/>
<protein>
    <recommendedName>
        <fullName evidence="2">GIY-YIG domain-containing protein</fullName>
    </recommendedName>
</protein>
<keyword evidence="4" id="KW-1185">Reference proteome</keyword>
<feature type="domain" description="GIY-YIG" evidence="2">
    <location>
        <begin position="2"/>
        <end position="77"/>
    </location>
</feature>
<dbReference type="InterPro" id="IPR000305">
    <property type="entry name" value="GIY-YIG_endonuc"/>
</dbReference>
<organism evidence="3 4">
    <name type="scientific">Koleobacter methoxysyntrophicus</name>
    <dbReference type="NCBI Taxonomy" id="2751313"/>
    <lineage>
        <taxon>Bacteria</taxon>
        <taxon>Bacillati</taxon>
        <taxon>Bacillota</taxon>
        <taxon>Clostridia</taxon>
        <taxon>Koleobacterales</taxon>
        <taxon>Koleobacteraceae</taxon>
        <taxon>Koleobacter</taxon>
    </lineage>
</organism>
<evidence type="ECO:0000259" key="2">
    <source>
        <dbReference type="PROSITE" id="PS50164"/>
    </source>
</evidence>
<dbReference type="PANTHER" id="PTHR34477">
    <property type="entry name" value="UPF0213 PROTEIN YHBQ"/>
    <property type="match status" value="1"/>
</dbReference>
<dbReference type="Gene3D" id="3.40.1440.10">
    <property type="entry name" value="GIY-YIG endonuclease"/>
    <property type="match status" value="1"/>
</dbReference>
<dbReference type="InterPro" id="IPR050190">
    <property type="entry name" value="UPF0213_domain"/>
</dbReference>
<dbReference type="CDD" id="cd10456">
    <property type="entry name" value="GIY-YIG_UPF0213"/>
    <property type="match status" value="1"/>
</dbReference>
<evidence type="ECO:0000313" key="3">
    <source>
        <dbReference type="EMBL" id="QSQ08559.1"/>
    </source>
</evidence>
<dbReference type="Pfam" id="PF01541">
    <property type="entry name" value="GIY-YIG"/>
    <property type="match status" value="1"/>
</dbReference>
<dbReference type="EMBL" id="CP059066">
    <property type="protein sequence ID" value="QSQ08559.1"/>
    <property type="molecule type" value="Genomic_DNA"/>
</dbReference>
<dbReference type="KEGG" id="kme:H0A61_00886"/>
<dbReference type="SUPFAM" id="SSF82771">
    <property type="entry name" value="GIY-YIG endonuclease"/>
    <property type="match status" value="1"/>
</dbReference>
<dbReference type="Proteomes" id="UP000662904">
    <property type="component" value="Chromosome"/>
</dbReference>
<sequence>MIKHFVYILECSDATLYTGYTTEPERRVKEHNEGRGAKYTRGRRPVKLVYLEGFSDKSEAVKREKEIKKLPREKKLSLIRKN</sequence>
<evidence type="ECO:0000313" key="4">
    <source>
        <dbReference type="Proteomes" id="UP000662904"/>
    </source>
</evidence>
<dbReference type="PROSITE" id="PS50164">
    <property type="entry name" value="GIY_YIG"/>
    <property type="match status" value="1"/>
</dbReference>
<dbReference type="SMART" id="SM00465">
    <property type="entry name" value="GIYc"/>
    <property type="match status" value="1"/>
</dbReference>
<dbReference type="AlphaFoldDB" id="A0A8A0RM11"/>
<dbReference type="PANTHER" id="PTHR34477:SF1">
    <property type="entry name" value="UPF0213 PROTEIN YHBQ"/>
    <property type="match status" value="1"/>
</dbReference>
<evidence type="ECO:0000256" key="1">
    <source>
        <dbReference type="ARBA" id="ARBA00007435"/>
    </source>
</evidence>
<dbReference type="InterPro" id="IPR035901">
    <property type="entry name" value="GIY-YIG_endonuc_sf"/>
</dbReference>
<comment type="similarity">
    <text evidence="1">Belongs to the UPF0213 family.</text>
</comment>
<name>A0A8A0RM11_9FIRM</name>
<accession>A0A8A0RM11</accession>